<organism evidence="1">
    <name type="scientific">Ananas comosus var. bracteatus</name>
    <name type="common">red pineapple</name>
    <dbReference type="NCBI Taxonomy" id="296719"/>
    <lineage>
        <taxon>Eukaryota</taxon>
        <taxon>Viridiplantae</taxon>
        <taxon>Streptophyta</taxon>
        <taxon>Embryophyta</taxon>
        <taxon>Tracheophyta</taxon>
        <taxon>Spermatophyta</taxon>
        <taxon>Magnoliopsida</taxon>
        <taxon>Liliopsida</taxon>
        <taxon>Poales</taxon>
        <taxon>Bromeliaceae</taxon>
        <taxon>Bromelioideae</taxon>
        <taxon>Ananas</taxon>
    </lineage>
</organism>
<dbReference type="EMBL" id="LR862146">
    <property type="protein sequence ID" value="CAD1827330.1"/>
    <property type="molecule type" value="Genomic_DNA"/>
</dbReference>
<accession>A0A6V7P915</accession>
<evidence type="ECO:0000313" key="1">
    <source>
        <dbReference type="EMBL" id="CAD1827330.1"/>
    </source>
</evidence>
<sequence>MRFQCDEVTVFVWTVLELDTVRVPVLSDLFTSIGYSRGGVRCSLGRQDKRIAIPREFSPPATLGVRCSLDRWDECIAVPREFSPPATLGVWCSLNRRNGRIAIPREFSPLATLGVVYGVVSTDGTSVSQSQRERNGKGAIILKFGEEFGESQYLLKPQKRGIEGDGGA</sequence>
<reference evidence="1" key="1">
    <citation type="submission" date="2020-07" db="EMBL/GenBank/DDBJ databases">
        <authorList>
            <person name="Lin J."/>
        </authorList>
    </citation>
    <scope>NUCLEOTIDE SEQUENCE</scope>
</reference>
<dbReference type="AlphaFoldDB" id="A0A6V7P915"/>
<proteinExistence type="predicted"/>
<protein>
    <submittedName>
        <fullName evidence="1">Uncharacterized protein</fullName>
    </submittedName>
</protein>
<gene>
    <name evidence="1" type="ORF">CB5_LOCUS10541</name>
</gene>
<name>A0A6V7P915_ANACO</name>